<dbReference type="Gene3D" id="2.40.30.10">
    <property type="entry name" value="Translation factors"/>
    <property type="match status" value="1"/>
</dbReference>
<dbReference type="PANTHER" id="PTHR11229">
    <property type="entry name" value="50S RIBOSOMAL PROTEIN L3"/>
    <property type="match status" value="1"/>
</dbReference>
<dbReference type="Pfam" id="PF00297">
    <property type="entry name" value="Ribosomal_L3"/>
    <property type="match status" value="1"/>
</dbReference>
<proteinExistence type="inferred from homology"/>
<reference evidence="7 8" key="1">
    <citation type="journal article" date="2015" name="Nature">
        <title>rRNA introns, odd ribosomes, and small enigmatic genomes across a large radiation of phyla.</title>
        <authorList>
            <person name="Brown C.T."/>
            <person name="Hug L.A."/>
            <person name="Thomas B.C."/>
            <person name="Sharon I."/>
            <person name="Castelle C.J."/>
            <person name="Singh A."/>
            <person name="Wilkins M.J."/>
            <person name="Williams K.H."/>
            <person name="Banfield J.F."/>
        </authorList>
    </citation>
    <scope>NUCLEOTIDE SEQUENCE [LARGE SCALE GENOMIC DNA]</scope>
</reference>
<evidence type="ECO:0000256" key="3">
    <source>
        <dbReference type="ARBA" id="ARBA00022884"/>
    </source>
</evidence>
<gene>
    <name evidence="7" type="ORF">UU65_C0004G0048</name>
</gene>
<dbReference type="SUPFAM" id="SSF50447">
    <property type="entry name" value="Translation proteins"/>
    <property type="match status" value="1"/>
</dbReference>
<dbReference type="EMBL" id="LCBL01000004">
    <property type="protein sequence ID" value="KKS08837.1"/>
    <property type="molecule type" value="Genomic_DNA"/>
</dbReference>
<dbReference type="GO" id="GO:0006412">
    <property type="term" value="P:translation"/>
    <property type="evidence" value="ECO:0007669"/>
    <property type="project" value="UniProtKB-UniRule"/>
</dbReference>
<dbReference type="NCBIfam" id="TIGR03625">
    <property type="entry name" value="L3_bact"/>
    <property type="match status" value="1"/>
</dbReference>
<sequence>MTRVFDENGNVVPVTVVQATPNVVTQIKTAEKDGYNAIQLGLGEAKKQKKPQAGHLKPSKSNSRYLREVTEISIEVEEGAEPKEVKVGDKISVDIFKPGDKIVVQGISKGKGFAGVIKRHGFKRGPMSHGSHHYREPGSIGSMFPQHVFKGTKLPGRMGSNQVTVKNLKIVSVDKENNLLAVRGAVPGPAKGVIVIRG</sequence>
<dbReference type="PATRIC" id="fig|1618344.3.peg.975"/>
<evidence type="ECO:0000256" key="4">
    <source>
        <dbReference type="ARBA" id="ARBA00022980"/>
    </source>
</evidence>
<evidence type="ECO:0000313" key="7">
    <source>
        <dbReference type="EMBL" id="KKS08837.1"/>
    </source>
</evidence>
<dbReference type="GO" id="GO:0003735">
    <property type="term" value="F:structural constituent of ribosome"/>
    <property type="evidence" value="ECO:0007669"/>
    <property type="project" value="UniProtKB-UniRule"/>
</dbReference>
<dbReference type="GO" id="GO:0022625">
    <property type="term" value="C:cytosolic large ribosomal subunit"/>
    <property type="evidence" value="ECO:0007669"/>
    <property type="project" value="TreeGrafter"/>
</dbReference>
<dbReference type="Proteomes" id="UP000033869">
    <property type="component" value="Unassembled WGS sequence"/>
</dbReference>
<dbReference type="InterPro" id="IPR000597">
    <property type="entry name" value="Ribosomal_uL3"/>
</dbReference>
<dbReference type="InterPro" id="IPR009000">
    <property type="entry name" value="Transl_B-barrel_sf"/>
</dbReference>
<dbReference type="GO" id="GO:0019843">
    <property type="term" value="F:rRNA binding"/>
    <property type="evidence" value="ECO:0007669"/>
    <property type="project" value="UniProtKB-KW"/>
</dbReference>
<dbReference type="AlphaFoldDB" id="A0A0G0W9V8"/>
<evidence type="ECO:0000256" key="5">
    <source>
        <dbReference type="ARBA" id="ARBA00023274"/>
    </source>
</evidence>
<protein>
    <recommendedName>
        <fullName evidence="6">50S ribosomal protein L3</fullName>
    </recommendedName>
</protein>
<keyword evidence="2" id="KW-0699">rRNA-binding</keyword>
<comment type="caution">
    <text evidence="7">The sequence shown here is derived from an EMBL/GenBank/DDBJ whole genome shotgun (WGS) entry which is preliminary data.</text>
</comment>
<accession>A0A0G0W9V8</accession>
<dbReference type="PANTHER" id="PTHR11229:SF16">
    <property type="entry name" value="LARGE RIBOSOMAL SUBUNIT PROTEIN UL3C"/>
    <property type="match status" value="1"/>
</dbReference>
<dbReference type="FunFam" id="2.40.30.10:FF:000004">
    <property type="entry name" value="50S ribosomal protein L3"/>
    <property type="match status" value="1"/>
</dbReference>
<comment type="similarity">
    <text evidence="1">Belongs to the universal ribosomal protein uL3 family.</text>
</comment>
<dbReference type="InterPro" id="IPR019927">
    <property type="entry name" value="Ribosomal_uL3_bac/org-type"/>
</dbReference>
<keyword evidence="4 7" id="KW-0689">Ribosomal protein</keyword>
<evidence type="ECO:0000313" key="8">
    <source>
        <dbReference type="Proteomes" id="UP000033869"/>
    </source>
</evidence>
<evidence type="ECO:0000256" key="2">
    <source>
        <dbReference type="ARBA" id="ARBA00022730"/>
    </source>
</evidence>
<organism evidence="7 8">
    <name type="scientific">candidate division CPR2 bacterium GW2011_GWC1_41_48</name>
    <dbReference type="NCBI Taxonomy" id="1618344"/>
    <lineage>
        <taxon>Bacteria</taxon>
        <taxon>Bacteria division CPR2</taxon>
    </lineage>
</organism>
<keyword evidence="3" id="KW-0694">RNA-binding</keyword>
<keyword evidence="5" id="KW-0687">Ribonucleoprotein</keyword>
<name>A0A0G0W9V8_UNCC2</name>
<evidence type="ECO:0000256" key="6">
    <source>
        <dbReference type="NCBIfam" id="TIGR03625"/>
    </source>
</evidence>
<evidence type="ECO:0000256" key="1">
    <source>
        <dbReference type="ARBA" id="ARBA00006540"/>
    </source>
</evidence>
<dbReference type="Gene3D" id="3.30.160.810">
    <property type="match status" value="1"/>
</dbReference>